<dbReference type="eggNOG" id="KOG1192">
    <property type="taxonomic scope" value="Eukaryota"/>
</dbReference>
<dbReference type="GO" id="GO:0008194">
    <property type="term" value="F:UDP-glycosyltransferase activity"/>
    <property type="evidence" value="ECO:0000318"/>
    <property type="project" value="GO_Central"/>
</dbReference>
<dbReference type="EMBL" id="CM001882">
    <property type="protein sequence ID" value="EOY03643.1"/>
    <property type="molecule type" value="Genomic_DNA"/>
</dbReference>
<sequence>MGNPHVLVIPYPTQGHVIPLAELSQSLVKHGFKITFVNSEFNHERVMNALAKKVDGSIRLVSIADGMEDGESKKHLGKLTEAIRQVMPGGLKEFIKKTNRSEDDKITCVLADINMGVQKLIDDGLIDENASPFLIKANSRNWFWGLELSNRPFLWVVKPDISKGINDYYPKGFQERVTNQGRMVSWEPQHRVLVHPSIACFISHCGWNSTVEGVSNGVPFLCWPYSGDQFINENYVCDIWKVGLKFTRDERGMVTRQEIKNKVEQLLGNENFKGRALTLKEMTRNSVKEGGSSNRIFNNFTEWIKSLT</sequence>
<evidence type="ECO:0000256" key="2">
    <source>
        <dbReference type="ARBA" id="ARBA00022676"/>
    </source>
</evidence>
<dbReference type="PANTHER" id="PTHR11926">
    <property type="entry name" value="GLUCOSYL/GLUCURONOSYL TRANSFERASES"/>
    <property type="match status" value="1"/>
</dbReference>
<dbReference type="CDD" id="cd03784">
    <property type="entry name" value="GT1_Gtf-like"/>
    <property type="match status" value="1"/>
</dbReference>
<dbReference type="InterPro" id="IPR002213">
    <property type="entry name" value="UDP_glucos_trans"/>
</dbReference>
<dbReference type="AlphaFoldDB" id="A0A061EG78"/>
<dbReference type="Proteomes" id="UP000026915">
    <property type="component" value="Chromosome 4"/>
</dbReference>
<dbReference type="HOGENOM" id="CLU_001724_0_2_1"/>
<reference evidence="4 5" key="1">
    <citation type="journal article" date="2013" name="Genome Biol.">
        <title>The genome sequence of the most widely cultivated cacao type and its use to identify candidate genes regulating pod color.</title>
        <authorList>
            <person name="Motamayor J.C."/>
            <person name="Mockaitis K."/>
            <person name="Schmutz J."/>
            <person name="Haiminen N."/>
            <person name="Iii D.L."/>
            <person name="Cornejo O."/>
            <person name="Findley S.D."/>
            <person name="Zheng P."/>
            <person name="Utro F."/>
            <person name="Royaert S."/>
            <person name="Saski C."/>
            <person name="Jenkins J."/>
            <person name="Podicheti R."/>
            <person name="Zhao M."/>
            <person name="Scheffler B.E."/>
            <person name="Stack J.C."/>
            <person name="Feltus F.A."/>
            <person name="Mustiga G.M."/>
            <person name="Amores F."/>
            <person name="Phillips W."/>
            <person name="Marelli J.P."/>
            <person name="May G.D."/>
            <person name="Shapiro H."/>
            <person name="Ma J."/>
            <person name="Bustamante C.D."/>
            <person name="Schnell R.J."/>
            <person name="Main D."/>
            <person name="Gilbert D."/>
            <person name="Parida L."/>
            <person name="Kuhn D.N."/>
        </authorList>
    </citation>
    <scope>NUCLEOTIDE SEQUENCE [LARGE SCALE GENOMIC DNA]</scope>
    <source>
        <strain evidence="5">cv. Matina 1-6</strain>
    </source>
</reference>
<dbReference type="SUPFAM" id="SSF53756">
    <property type="entry name" value="UDP-Glycosyltransferase/glycogen phosphorylase"/>
    <property type="match status" value="2"/>
</dbReference>
<dbReference type="Pfam" id="PF00201">
    <property type="entry name" value="UDPGT"/>
    <property type="match status" value="1"/>
</dbReference>
<evidence type="ECO:0000313" key="4">
    <source>
        <dbReference type="EMBL" id="EOY03643.1"/>
    </source>
</evidence>
<keyword evidence="5" id="KW-1185">Reference proteome</keyword>
<dbReference type="Gene3D" id="3.40.50.2000">
    <property type="entry name" value="Glycogen Phosphorylase B"/>
    <property type="match status" value="3"/>
</dbReference>
<dbReference type="InParanoid" id="A0A061EG78"/>
<proteinExistence type="inferred from homology"/>
<accession>A0A061EG78</accession>
<protein>
    <submittedName>
        <fullName evidence="4">UDP-Glycosyltransferase superfamily protein, putative</fullName>
    </submittedName>
</protein>
<dbReference type="PANTHER" id="PTHR11926:SF1412">
    <property type="entry name" value="UDP-GLYCOSYLTRANSFERASE 83A1-LIKE"/>
    <property type="match status" value="1"/>
</dbReference>
<evidence type="ECO:0000256" key="1">
    <source>
        <dbReference type="ARBA" id="ARBA00009995"/>
    </source>
</evidence>
<keyword evidence="2" id="KW-0328">Glycosyltransferase</keyword>
<evidence type="ECO:0000256" key="3">
    <source>
        <dbReference type="ARBA" id="ARBA00022679"/>
    </source>
</evidence>
<evidence type="ECO:0000313" key="5">
    <source>
        <dbReference type="Proteomes" id="UP000026915"/>
    </source>
</evidence>
<organism evidence="4 5">
    <name type="scientific">Theobroma cacao</name>
    <name type="common">Cacao</name>
    <name type="synonym">Cocoa</name>
    <dbReference type="NCBI Taxonomy" id="3641"/>
    <lineage>
        <taxon>Eukaryota</taxon>
        <taxon>Viridiplantae</taxon>
        <taxon>Streptophyta</taxon>
        <taxon>Embryophyta</taxon>
        <taxon>Tracheophyta</taxon>
        <taxon>Spermatophyta</taxon>
        <taxon>Magnoliopsida</taxon>
        <taxon>eudicotyledons</taxon>
        <taxon>Gunneridae</taxon>
        <taxon>Pentapetalae</taxon>
        <taxon>rosids</taxon>
        <taxon>malvids</taxon>
        <taxon>Malvales</taxon>
        <taxon>Malvaceae</taxon>
        <taxon>Byttnerioideae</taxon>
        <taxon>Theobroma</taxon>
    </lineage>
</organism>
<gene>
    <name evidence="4" type="ORF">TCM_018735</name>
</gene>
<dbReference type="Gramene" id="EOY03643">
    <property type="protein sequence ID" value="EOY03643"/>
    <property type="gene ID" value="TCM_018735"/>
</dbReference>
<keyword evidence="3" id="KW-0808">Transferase</keyword>
<comment type="similarity">
    <text evidence="1">Belongs to the UDP-glycosyltransferase family.</text>
</comment>
<dbReference type="OMA" id="HARNDIM"/>
<name>A0A061EG78_THECC</name>